<dbReference type="Gene3D" id="3.40.50.300">
    <property type="entry name" value="P-loop containing nucleotide triphosphate hydrolases"/>
    <property type="match status" value="2"/>
</dbReference>
<dbReference type="InterPro" id="IPR027417">
    <property type="entry name" value="P-loop_NTPase"/>
</dbReference>
<dbReference type="SUPFAM" id="SSF52540">
    <property type="entry name" value="P-loop containing nucleoside triphosphate hydrolases"/>
    <property type="match status" value="1"/>
</dbReference>
<protein>
    <submittedName>
        <fullName evidence="2">Tripartite DNA replication factor</fullName>
    </submittedName>
</protein>
<reference evidence="2 3" key="1">
    <citation type="submission" date="2024-02" db="EMBL/GenBank/DDBJ databases">
        <title>Discinaceae phylogenomics.</title>
        <authorList>
            <person name="Dirks A.C."/>
            <person name="James T.Y."/>
        </authorList>
    </citation>
    <scope>NUCLEOTIDE SEQUENCE [LARGE SCALE GENOMIC DNA]</scope>
    <source>
        <strain evidence="2 3">ACD0624</strain>
    </source>
</reference>
<proteinExistence type="predicted"/>
<dbReference type="PANTHER" id="PTHR10887:SF495">
    <property type="entry name" value="HELICASE SENATAXIN ISOFORM X1-RELATED"/>
    <property type="match status" value="1"/>
</dbReference>
<comment type="caution">
    <text evidence="2">The sequence shown here is derived from an EMBL/GenBank/DDBJ whole genome shotgun (WGS) entry which is preliminary data.</text>
</comment>
<dbReference type="InterPro" id="IPR041679">
    <property type="entry name" value="DNA2/NAM7-like_C"/>
</dbReference>
<dbReference type="Pfam" id="PF13087">
    <property type="entry name" value="AAA_12"/>
    <property type="match status" value="1"/>
</dbReference>
<feature type="domain" description="DNA2/NAM7 helicase-like C-terminal" evidence="1">
    <location>
        <begin position="671"/>
        <end position="846"/>
    </location>
</feature>
<accession>A0ABR3G976</accession>
<organism evidence="2 3">
    <name type="scientific">Discina gigas</name>
    <dbReference type="NCBI Taxonomy" id="1032678"/>
    <lineage>
        <taxon>Eukaryota</taxon>
        <taxon>Fungi</taxon>
        <taxon>Dikarya</taxon>
        <taxon>Ascomycota</taxon>
        <taxon>Pezizomycotina</taxon>
        <taxon>Pezizomycetes</taxon>
        <taxon>Pezizales</taxon>
        <taxon>Discinaceae</taxon>
        <taxon>Discina</taxon>
    </lineage>
</organism>
<evidence type="ECO:0000259" key="1">
    <source>
        <dbReference type="Pfam" id="PF13087"/>
    </source>
</evidence>
<name>A0ABR3G976_9PEZI</name>
<sequence>MDPYPVRVKEFPIDPYYAPVKFPIYSIKVIPILEGDAKVFPSWAERKLVQLELIFDPFTLEVTVLLHKRHDDEGLQPEQQKKRRKPDSVVICPSFFVPVMNTEKQVHIELYRVRGAQDKMLGFYNYKSPHSSLTGRIASRILAALIDSRKEVYPSLELCFQNTEDAKGFLHTWLLAFGREVDQGQLKNSTEIFENCKKYSSKDFAHPPLDSIKKYHTGTPVSLQTPANAGSLILSYLLYEKALLLTESNLSLDEPGLNNLVCHHDGNSFEVFIPHNKLQKCQIPKYPKLNWCIEVTSADGGEPELLAVRIEDSSTVNIRQPFGHLAQRRNYIAHLIHRGVIGEWLKRDKESYWWLKLSYSNYPICRLQSQVRMVNIKFPPSHPTCALYTQPIFQALQFARRHPVVPVHQNMCTFERAYLGYRHGRLLLDNAMQGINFLPPMSLLAEQAKVFTHVLSHDFTVVDGAPGTGKSGLVVEIILGFLLARKQVLVMATSDATLDCLATSVLAGVPQGDAGMMKAVAKLRPSRYGLKFPSGYKETLLESISVPVSFRRHVPYGSKPSNIPSPSVAIREHLEKTPVIFMTTNMAERLDPFFGVTTRRYDLVVLDDANTCNESLGLQLSQHAFASAVRWLVIGCSKGISPEVNLEEFKEMEICGSWHTRLLRHPEFRFNPLRLTKQNRSRKSLYEPINSMFFNNTIICGPDCPQEEGDHELCMGFVNTARLCKRKKNVDCHDEDVVEVLNYQKEMTYVFTVAIKIHRLTPHASIVIMCHNESQKLLLYEELERVYDLSKAIVIVQTIDEFANKEAGYAIIHLPLWKGSYSYTDDAGRLVTAMTRARKGVFVVGNLHSFAEHENKRGAWSTNPWKIWMMHMNKSAHGAVFDDVTELHLDIGARELAVFKRARGEMGRWLEERYSKEELAKLRSYW</sequence>
<keyword evidence="3" id="KW-1185">Reference proteome</keyword>
<evidence type="ECO:0000313" key="2">
    <source>
        <dbReference type="EMBL" id="KAL0632262.1"/>
    </source>
</evidence>
<evidence type="ECO:0000313" key="3">
    <source>
        <dbReference type="Proteomes" id="UP001447188"/>
    </source>
</evidence>
<gene>
    <name evidence="2" type="primary">DNA2</name>
    <name evidence="2" type="ORF">Q9L58_008861</name>
</gene>
<dbReference type="EMBL" id="JBBBZM010000178">
    <property type="protein sequence ID" value="KAL0632262.1"/>
    <property type="molecule type" value="Genomic_DNA"/>
</dbReference>
<dbReference type="PANTHER" id="PTHR10887">
    <property type="entry name" value="DNA2/NAM7 HELICASE FAMILY"/>
    <property type="match status" value="1"/>
</dbReference>
<dbReference type="Proteomes" id="UP001447188">
    <property type="component" value="Unassembled WGS sequence"/>
</dbReference>
<dbReference type="InterPro" id="IPR045055">
    <property type="entry name" value="DNA2/NAM7-like"/>
</dbReference>